<evidence type="ECO:0000256" key="7">
    <source>
        <dbReference type="ARBA" id="ARBA00022519"/>
    </source>
</evidence>
<keyword evidence="10 13" id="KW-1133">Transmembrane helix</keyword>
<feature type="transmembrane region" description="Helical" evidence="13">
    <location>
        <begin position="174"/>
        <end position="197"/>
    </location>
</feature>
<evidence type="ECO:0000256" key="10">
    <source>
        <dbReference type="ARBA" id="ARBA00022989"/>
    </source>
</evidence>
<evidence type="ECO:0000313" key="15">
    <source>
        <dbReference type="Proteomes" id="UP000094172"/>
    </source>
</evidence>
<dbReference type="STRING" id="1774970.AUC70_11910"/>
<comment type="similarity">
    <text evidence="3 12">Belongs to the CcmB/CycW/HelB family.</text>
</comment>
<comment type="function">
    <text evidence="1 12">Required for the export of heme to the periplasm for the biogenesis of c-type cytochromes.</text>
</comment>
<evidence type="ECO:0000256" key="4">
    <source>
        <dbReference type="ARBA" id="ARBA00016452"/>
    </source>
</evidence>
<comment type="subcellular location">
    <subcellularLocation>
        <location evidence="2">Cell inner membrane</location>
        <topology evidence="2">Multi-pass membrane protein</topology>
    </subcellularLocation>
</comment>
<dbReference type="GO" id="GO:0017004">
    <property type="term" value="P:cytochrome complex assembly"/>
    <property type="evidence" value="ECO:0007669"/>
    <property type="project" value="UniProtKB-KW"/>
</dbReference>
<dbReference type="GO" id="GO:1903607">
    <property type="term" value="P:cytochrome c biosynthetic process"/>
    <property type="evidence" value="ECO:0007669"/>
    <property type="project" value="TreeGrafter"/>
</dbReference>
<evidence type="ECO:0000256" key="5">
    <source>
        <dbReference type="ARBA" id="ARBA00022448"/>
    </source>
</evidence>
<keyword evidence="9 12" id="KW-0201">Cytochrome c-type biogenesis</keyword>
<gene>
    <name evidence="14" type="ORF">AUC70_11910</name>
</gene>
<keyword evidence="11 12" id="KW-0472">Membrane</keyword>
<reference evidence="14 15" key="1">
    <citation type="journal article" date="2016" name="Environ. Microbiol.">
        <title>New Methyloceanibacter diversity from North Sea sediments includes methanotroph containing solely the soluble methane monooxygenase.</title>
        <authorList>
            <person name="Vekeman B."/>
            <person name="Kerckhof F.M."/>
            <person name="Cremers G."/>
            <person name="de Vos P."/>
            <person name="Vandamme P."/>
            <person name="Boon N."/>
            <person name="Op den Camp H.J."/>
            <person name="Heylen K."/>
        </authorList>
    </citation>
    <scope>NUCLEOTIDE SEQUENCE [LARGE SCALE GENOMIC DNA]</scope>
    <source>
        <strain evidence="14 15">R-67176</strain>
    </source>
</reference>
<dbReference type="EMBL" id="LPWE01000014">
    <property type="protein sequence ID" value="ODR93560.1"/>
    <property type="molecule type" value="Genomic_DNA"/>
</dbReference>
<evidence type="ECO:0000256" key="1">
    <source>
        <dbReference type="ARBA" id="ARBA00002442"/>
    </source>
</evidence>
<dbReference type="AlphaFoldDB" id="A0A1E3VJ54"/>
<dbReference type="PANTHER" id="PTHR30070">
    <property type="entry name" value="HEME EXPORTER PROTEIN B"/>
    <property type="match status" value="1"/>
</dbReference>
<evidence type="ECO:0000256" key="3">
    <source>
        <dbReference type="ARBA" id="ARBA00010544"/>
    </source>
</evidence>
<dbReference type="NCBIfam" id="TIGR01190">
    <property type="entry name" value="ccmB"/>
    <property type="match status" value="1"/>
</dbReference>
<dbReference type="PRINTS" id="PR01414">
    <property type="entry name" value="CCMBBIOGNSIS"/>
</dbReference>
<dbReference type="PANTHER" id="PTHR30070:SF1">
    <property type="entry name" value="CYTOCHROME C BIOGENESIS B-RELATED"/>
    <property type="match status" value="1"/>
</dbReference>
<evidence type="ECO:0000256" key="11">
    <source>
        <dbReference type="ARBA" id="ARBA00023136"/>
    </source>
</evidence>
<evidence type="ECO:0000256" key="13">
    <source>
        <dbReference type="SAM" id="Phobius"/>
    </source>
</evidence>
<keyword evidence="5 12" id="KW-0813">Transport</keyword>
<dbReference type="Proteomes" id="UP000094172">
    <property type="component" value="Unassembled WGS sequence"/>
</dbReference>
<evidence type="ECO:0000256" key="6">
    <source>
        <dbReference type="ARBA" id="ARBA00022475"/>
    </source>
</evidence>
<evidence type="ECO:0000256" key="2">
    <source>
        <dbReference type="ARBA" id="ARBA00004429"/>
    </source>
</evidence>
<feature type="transmembrane region" description="Helical" evidence="13">
    <location>
        <begin position="113"/>
        <end position="134"/>
    </location>
</feature>
<keyword evidence="7 12" id="KW-0997">Cell inner membrane</keyword>
<dbReference type="GO" id="GO:0005886">
    <property type="term" value="C:plasma membrane"/>
    <property type="evidence" value="ECO:0007669"/>
    <property type="project" value="UniProtKB-SubCell"/>
</dbReference>
<accession>A0A1E3VJ54</accession>
<evidence type="ECO:0000313" key="14">
    <source>
        <dbReference type="EMBL" id="ODR93560.1"/>
    </source>
</evidence>
<name>A0A1E3VJ54_9HYPH</name>
<dbReference type="InterPro" id="IPR003544">
    <property type="entry name" value="Cyt_c_biogenesis_CcmB"/>
</dbReference>
<dbReference type="Pfam" id="PF03379">
    <property type="entry name" value="CcmB"/>
    <property type="match status" value="1"/>
</dbReference>
<protein>
    <recommendedName>
        <fullName evidence="4 12">Heme exporter protein B</fullName>
    </recommendedName>
</protein>
<dbReference type="RefSeq" id="WP_069445624.1">
    <property type="nucleotide sequence ID" value="NZ_LPWE01000014.1"/>
</dbReference>
<sequence length="236" mass="24440">MPESWRGPCRGRRDVKAALALLRRDIALAFREGGAIGVALGFYLVVVAIAPFGLGPDMNLLARVAPGLLWIALLLAALLSADRIFHNDYEDGSLDALAMGPLPLAAVAASKSLAHWVTTCVPLALLAPVLGLLLNFPIDAIPILVLAMLVGTPAVSFIAGIGASLTLGLRRSGLLLALLVLPLYVPVLIFGVSTISAAVTGPGSPWPPFLMLCAISLASMVLAPLAAAAALRNSFR</sequence>
<dbReference type="PIRSF" id="PIRSF002764">
    <property type="entry name" value="CcmB"/>
    <property type="match status" value="1"/>
</dbReference>
<evidence type="ECO:0000256" key="8">
    <source>
        <dbReference type="ARBA" id="ARBA00022692"/>
    </source>
</evidence>
<feature type="transmembrane region" description="Helical" evidence="13">
    <location>
        <begin position="60"/>
        <end position="79"/>
    </location>
</feature>
<organism evidence="14 15">
    <name type="scientific">Methyloceanibacter stevinii</name>
    <dbReference type="NCBI Taxonomy" id="1774970"/>
    <lineage>
        <taxon>Bacteria</taxon>
        <taxon>Pseudomonadati</taxon>
        <taxon>Pseudomonadota</taxon>
        <taxon>Alphaproteobacteria</taxon>
        <taxon>Hyphomicrobiales</taxon>
        <taxon>Hyphomicrobiaceae</taxon>
        <taxon>Methyloceanibacter</taxon>
    </lineage>
</organism>
<keyword evidence="15" id="KW-1185">Reference proteome</keyword>
<dbReference type="GO" id="GO:0015232">
    <property type="term" value="F:heme transmembrane transporter activity"/>
    <property type="evidence" value="ECO:0007669"/>
    <property type="project" value="InterPro"/>
</dbReference>
<feature type="transmembrane region" description="Helical" evidence="13">
    <location>
        <begin position="209"/>
        <end position="231"/>
    </location>
</feature>
<keyword evidence="8 13" id="KW-0812">Transmembrane</keyword>
<proteinExistence type="inferred from homology"/>
<comment type="caution">
    <text evidence="14">The sequence shown here is derived from an EMBL/GenBank/DDBJ whole genome shotgun (WGS) entry which is preliminary data.</text>
</comment>
<feature type="transmembrane region" description="Helical" evidence="13">
    <location>
        <begin position="140"/>
        <end position="162"/>
    </location>
</feature>
<feature type="transmembrane region" description="Helical" evidence="13">
    <location>
        <begin position="33"/>
        <end position="54"/>
    </location>
</feature>
<keyword evidence="6 12" id="KW-1003">Cell membrane</keyword>
<evidence type="ECO:0000256" key="9">
    <source>
        <dbReference type="ARBA" id="ARBA00022748"/>
    </source>
</evidence>
<evidence type="ECO:0000256" key="12">
    <source>
        <dbReference type="PIRNR" id="PIRNR002764"/>
    </source>
</evidence>
<dbReference type="InterPro" id="IPR026031">
    <property type="entry name" value="Cyt_c_CcmB_bac"/>
</dbReference>